<dbReference type="InterPro" id="IPR018764">
    <property type="entry name" value="RskA_C"/>
</dbReference>
<dbReference type="Proteomes" id="UP000618382">
    <property type="component" value="Unassembled WGS sequence"/>
</dbReference>
<dbReference type="Pfam" id="PF10099">
    <property type="entry name" value="RskA_C"/>
    <property type="match status" value="1"/>
</dbReference>
<evidence type="ECO:0000259" key="3">
    <source>
        <dbReference type="Pfam" id="PF10099"/>
    </source>
</evidence>
<sequence>MSSSDMHTHVDDEVIALVALGEAVASDADLAHLTACPRCAEELAALRGVVDLAREERDAPGLVAPAPQVWDRVAAELGLAPTGTGPTAAPATAAARATSAAPVTTGAPDPAPAALAPVVPLRRRRTWAWVAGAAAAGLVVGGTGAWWAARPTDPAQEVVARATLDALPGWDASGTAVVETSADGSRVLVVDLDDATPDEDGYREVWLLRPDLSGLVSLGPLTGASARVPLPADLDLDDFSVVDVSLEPLDGDPAHSGDSIVRGPLGA</sequence>
<dbReference type="EMBL" id="BONN01000019">
    <property type="protein sequence ID" value="GIG34531.1"/>
    <property type="molecule type" value="Genomic_DNA"/>
</dbReference>
<comment type="caution">
    <text evidence="4">The sequence shown here is derived from an EMBL/GenBank/DDBJ whole genome shotgun (WGS) entry which is preliminary data.</text>
</comment>
<evidence type="ECO:0000313" key="5">
    <source>
        <dbReference type="Proteomes" id="UP000618382"/>
    </source>
</evidence>
<evidence type="ECO:0000313" key="4">
    <source>
        <dbReference type="EMBL" id="GIG34531.1"/>
    </source>
</evidence>
<accession>A0ABQ4DFN1</accession>
<gene>
    <name evidence="4" type="ORF">Col01nite_36900</name>
</gene>
<keyword evidence="5" id="KW-1185">Reference proteome</keyword>
<feature type="region of interest" description="Disordered" evidence="1">
    <location>
        <begin position="248"/>
        <end position="267"/>
    </location>
</feature>
<reference evidence="4 5" key="1">
    <citation type="submission" date="2021-01" db="EMBL/GenBank/DDBJ databases">
        <title>Whole genome shotgun sequence of Cellulomonas oligotrophica NBRC 109435.</title>
        <authorList>
            <person name="Komaki H."/>
            <person name="Tamura T."/>
        </authorList>
    </citation>
    <scope>NUCLEOTIDE SEQUENCE [LARGE SCALE GENOMIC DNA]</scope>
    <source>
        <strain evidence="4 5">NBRC 109435</strain>
    </source>
</reference>
<keyword evidence="2" id="KW-0472">Membrane</keyword>
<feature type="transmembrane region" description="Helical" evidence="2">
    <location>
        <begin position="127"/>
        <end position="149"/>
    </location>
</feature>
<evidence type="ECO:0000256" key="1">
    <source>
        <dbReference type="SAM" id="MobiDB-lite"/>
    </source>
</evidence>
<name>A0ABQ4DFN1_9CELL</name>
<keyword evidence="2" id="KW-1133">Transmembrane helix</keyword>
<feature type="domain" description="Anti-sigma K factor RskA C-terminal" evidence="3">
    <location>
        <begin position="130"/>
        <end position="258"/>
    </location>
</feature>
<evidence type="ECO:0000256" key="2">
    <source>
        <dbReference type="SAM" id="Phobius"/>
    </source>
</evidence>
<proteinExistence type="predicted"/>
<keyword evidence="2" id="KW-0812">Transmembrane</keyword>
<protein>
    <recommendedName>
        <fullName evidence="3">Anti-sigma K factor RskA C-terminal domain-containing protein</fullName>
    </recommendedName>
</protein>
<organism evidence="4 5">
    <name type="scientific">Cellulomonas oligotrophica</name>
    <dbReference type="NCBI Taxonomy" id="931536"/>
    <lineage>
        <taxon>Bacteria</taxon>
        <taxon>Bacillati</taxon>
        <taxon>Actinomycetota</taxon>
        <taxon>Actinomycetes</taxon>
        <taxon>Micrococcales</taxon>
        <taxon>Cellulomonadaceae</taxon>
        <taxon>Cellulomonas</taxon>
    </lineage>
</organism>